<evidence type="ECO:0000256" key="1">
    <source>
        <dbReference type="ARBA" id="ARBA00004383"/>
    </source>
</evidence>
<protein>
    <submittedName>
        <fullName evidence="12">Energy transducer TonB</fullName>
    </submittedName>
</protein>
<evidence type="ECO:0000256" key="7">
    <source>
        <dbReference type="ARBA" id="ARBA00022927"/>
    </source>
</evidence>
<evidence type="ECO:0000256" key="3">
    <source>
        <dbReference type="ARBA" id="ARBA00022448"/>
    </source>
</evidence>
<keyword evidence="4" id="KW-1003">Cell membrane</keyword>
<name>A0ABZ0HCH6_TRISK</name>
<evidence type="ECO:0000256" key="4">
    <source>
        <dbReference type="ARBA" id="ARBA00022475"/>
    </source>
</evidence>
<dbReference type="InterPro" id="IPR051045">
    <property type="entry name" value="TonB-dependent_transducer"/>
</dbReference>
<comment type="similarity">
    <text evidence="2">Belongs to the TonB family.</text>
</comment>
<evidence type="ECO:0000256" key="9">
    <source>
        <dbReference type="ARBA" id="ARBA00023136"/>
    </source>
</evidence>
<accession>A0ABZ0HCH6</accession>
<proteinExistence type="inferred from homology"/>
<feature type="region of interest" description="Disordered" evidence="10">
    <location>
        <begin position="57"/>
        <end position="176"/>
    </location>
</feature>
<keyword evidence="5" id="KW-0997">Cell inner membrane</keyword>
<dbReference type="SUPFAM" id="SSF74653">
    <property type="entry name" value="TolA/TonB C-terminal domain"/>
    <property type="match status" value="1"/>
</dbReference>
<dbReference type="Proteomes" id="UP001302666">
    <property type="component" value="Chromosome"/>
</dbReference>
<comment type="subcellular location">
    <subcellularLocation>
        <location evidence="1">Cell inner membrane</location>
        <topology evidence="1">Single-pass membrane protein</topology>
        <orientation evidence="1">Periplasmic side</orientation>
    </subcellularLocation>
</comment>
<sequence length="268" mass="28136">MKHWIEGSLFAALAIAAHVAIFANIPADGSEDAGAGGEALISLAGAAPTVREMVQKWERPPETPPVLEETLDTPDMDIAPPELPQVESVPAQRAEVRLAMSEPKDTATPEIDTTPAPPPPEPKPEPEPEDIPETAQTAETTSAGRAEQRAAGSGGGSQAGASAETRTSTASKGRQAKLRAVWGAKIRASIARRQRYPSGGRGDAAVVVTLTVSRDGQLLNYGVARSSGSAAFDQAALRAVASARRFRKAPRDLPGSQFSFSLKLVFNR</sequence>
<feature type="domain" description="TonB C-terminal" evidence="11">
    <location>
        <begin position="181"/>
        <end position="268"/>
    </location>
</feature>
<keyword evidence="3" id="KW-0813">Transport</keyword>
<keyword evidence="7" id="KW-0653">Protein transport</keyword>
<dbReference type="RefSeq" id="WP_317384614.1">
    <property type="nucleotide sequence ID" value="NZ_CP136704.1"/>
</dbReference>
<keyword evidence="6" id="KW-0812">Transmembrane</keyword>
<keyword evidence="9" id="KW-0472">Membrane</keyword>
<evidence type="ECO:0000256" key="6">
    <source>
        <dbReference type="ARBA" id="ARBA00022692"/>
    </source>
</evidence>
<dbReference type="PROSITE" id="PS52015">
    <property type="entry name" value="TONB_CTD"/>
    <property type="match status" value="1"/>
</dbReference>
<dbReference type="EMBL" id="CP136704">
    <property type="protein sequence ID" value="WOI32172.1"/>
    <property type="molecule type" value="Genomic_DNA"/>
</dbReference>
<gene>
    <name evidence="12" type="ORF">R1T40_14535</name>
</gene>
<organism evidence="12 13">
    <name type="scientific">Tritonibacter scottomollicae</name>
    <name type="common">Epibacterium scottomollicae</name>
    <dbReference type="NCBI Taxonomy" id="483013"/>
    <lineage>
        <taxon>Bacteria</taxon>
        <taxon>Pseudomonadati</taxon>
        <taxon>Pseudomonadota</taxon>
        <taxon>Alphaproteobacteria</taxon>
        <taxon>Rhodobacterales</taxon>
        <taxon>Paracoccaceae</taxon>
        <taxon>Tritonibacter</taxon>
    </lineage>
</organism>
<keyword evidence="8" id="KW-1133">Transmembrane helix</keyword>
<dbReference type="Pfam" id="PF13103">
    <property type="entry name" value="TonB_2"/>
    <property type="match status" value="1"/>
</dbReference>
<evidence type="ECO:0000256" key="10">
    <source>
        <dbReference type="SAM" id="MobiDB-lite"/>
    </source>
</evidence>
<reference evidence="12 13" key="1">
    <citation type="submission" date="2023-10" db="EMBL/GenBank/DDBJ databases">
        <title>Eight complete genome sequences of bacteria isolated from laboratory stock of Giant Kelp gametophytes.</title>
        <authorList>
            <person name="Tolentino B."/>
            <person name="Nuzhdin S."/>
        </authorList>
    </citation>
    <scope>NUCLEOTIDE SEQUENCE [LARGE SCALE GENOMIC DNA]</scope>
    <source>
        <strain evidence="12 13">LC.270.F.C4</strain>
    </source>
</reference>
<evidence type="ECO:0000259" key="11">
    <source>
        <dbReference type="PROSITE" id="PS52015"/>
    </source>
</evidence>
<dbReference type="InterPro" id="IPR037682">
    <property type="entry name" value="TonB_C"/>
</dbReference>
<feature type="compositionally biased region" description="Low complexity" evidence="10">
    <location>
        <begin position="142"/>
        <end position="151"/>
    </location>
</feature>
<keyword evidence="13" id="KW-1185">Reference proteome</keyword>
<evidence type="ECO:0000256" key="8">
    <source>
        <dbReference type="ARBA" id="ARBA00022989"/>
    </source>
</evidence>
<evidence type="ECO:0000256" key="2">
    <source>
        <dbReference type="ARBA" id="ARBA00006555"/>
    </source>
</evidence>
<evidence type="ECO:0000313" key="12">
    <source>
        <dbReference type="EMBL" id="WOI32172.1"/>
    </source>
</evidence>
<dbReference type="InterPro" id="IPR006260">
    <property type="entry name" value="TonB/TolA_C"/>
</dbReference>
<dbReference type="NCBIfam" id="TIGR01352">
    <property type="entry name" value="tonB_Cterm"/>
    <property type="match status" value="1"/>
</dbReference>
<dbReference type="PANTHER" id="PTHR33446">
    <property type="entry name" value="PROTEIN TONB-RELATED"/>
    <property type="match status" value="1"/>
</dbReference>
<evidence type="ECO:0000256" key="5">
    <source>
        <dbReference type="ARBA" id="ARBA00022519"/>
    </source>
</evidence>
<dbReference type="Gene3D" id="3.30.1150.10">
    <property type="match status" value="1"/>
</dbReference>
<evidence type="ECO:0000313" key="13">
    <source>
        <dbReference type="Proteomes" id="UP001302666"/>
    </source>
</evidence>